<protein>
    <submittedName>
        <fullName evidence="1">Uncharacterized protein</fullName>
    </submittedName>
</protein>
<dbReference type="EMBL" id="EU016577">
    <property type="protein sequence ID" value="ABZ06495.1"/>
    <property type="molecule type" value="Genomic_DNA"/>
</dbReference>
<gene>
    <name evidence="1" type="ORF">ALOHA_HF4000010L19ctg1g8</name>
</gene>
<sequence length="78" mass="9035">MFFSAALAAEESVVCPGKLHSGKRLALARLCICVQQISKLPTRLRDFHTLNLLIHGPVDSIWTHIRRFSLFRCWWTRN</sequence>
<evidence type="ECO:0000313" key="1">
    <source>
        <dbReference type="EMBL" id="ABZ06495.1"/>
    </source>
</evidence>
<proteinExistence type="predicted"/>
<organism evidence="1">
    <name type="scientific">uncultured marine microorganism HF4000_010L19</name>
    <dbReference type="NCBI Taxonomy" id="455518"/>
    <lineage>
        <taxon>unclassified sequences</taxon>
        <taxon>environmental samples</taxon>
    </lineage>
</organism>
<dbReference type="AlphaFoldDB" id="B3T1N6"/>
<name>B3T1N6_9ZZZZ</name>
<reference evidence="1" key="1">
    <citation type="journal article" date="2008" name="ISME J.">
        <title>Genomic patterns of recombination, clonal divergence and environment in marine microbial populations.</title>
        <authorList>
            <person name="Konstantinidis K.T."/>
            <person name="Delong E.F."/>
        </authorList>
    </citation>
    <scope>NUCLEOTIDE SEQUENCE</scope>
</reference>
<accession>B3T1N6</accession>